<gene>
    <name evidence="4" type="ORF">SAMN02745157_0650</name>
</gene>
<dbReference type="SUPFAM" id="SSF53383">
    <property type="entry name" value="PLP-dependent transferases"/>
    <property type="match status" value="1"/>
</dbReference>
<proteinExistence type="inferred from homology"/>
<evidence type="ECO:0000313" key="4">
    <source>
        <dbReference type="EMBL" id="SHE65855.1"/>
    </source>
</evidence>
<dbReference type="GO" id="GO:0030170">
    <property type="term" value="F:pyridoxal phosphate binding"/>
    <property type="evidence" value="ECO:0007669"/>
    <property type="project" value="InterPro"/>
</dbReference>
<comment type="similarity">
    <text evidence="3">Belongs to the class-III pyridoxal-phosphate-dependent aminotransferase family.</text>
</comment>
<dbReference type="RefSeq" id="WP_073051334.1">
    <property type="nucleotide sequence ID" value="NZ_FQUP01000001.1"/>
</dbReference>
<dbReference type="OrthoDB" id="9801052at2"/>
<comment type="cofactor">
    <cofactor evidence="1">
        <name>pyridoxal 5'-phosphate</name>
        <dbReference type="ChEBI" id="CHEBI:597326"/>
    </cofactor>
</comment>
<dbReference type="Gene3D" id="3.90.1150.10">
    <property type="entry name" value="Aspartate Aminotransferase, domain 1"/>
    <property type="match status" value="1"/>
</dbReference>
<dbReference type="AlphaFoldDB" id="A0A1M4VA72"/>
<dbReference type="InterPro" id="IPR015424">
    <property type="entry name" value="PyrdxlP-dep_Trfase"/>
</dbReference>
<dbReference type="PANTHER" id="PTHR43713">
    <property type="entry name" value="GLUTAMATE-1-SEMIALDEHYDE 2,1-AMINOMUTASE"/>
    <property type="match status" value="1"/>
</dbReference>
<dbReference type="InterPro" id="IPR005814">
    <property type="entry name" value="Aminotrans_3"/>
</dbReference>
<dbReference type="InterPro" id="IPR015421">
    <property type="entry name" value="PyrdxlP-dep_Trfase_major"/>
</dbReference>
<organism evidence="4 5">
    <name type="scientific">Kaistia soli DSM 19436</name>
    <dbReference type="NCBI Taxonomy" id="1122133"/>
    <lineage>
        <taxon>Bacteria</taxon>
        <taxon>Pseudomonadati</taxon>
        <taxon>Pseudomonadota</taxon>
        <taxon>Alphaproteobacteria</taxon>
        <taxon>Hyphomicrobiales</taxon>
        <taxon>Kaistiaceae</taxon>
        <taxon>Kaistia</taxon>
    </lineage>
</organism>
<dbReference type="NCBIfam" id="NF005453">
    <property type="entry name" value="PRK07046.1"/>
    <property type="match status" value="1"/>
</dbReference>
<dbReference type="GO" id="GO:0008483">
    <property type="term" value="F:transaminase activity"/>
    <property type="evidence" value="ECO:0007669"/>
    <property type="project" value="InterPro"/>
</dbReference>
<name>A0A1M4VA72_9HYPH</name>
<accession>A0A1M4VA72</accession>
<sequence length="458" mass="48380">MYSIDDLRRRARALVAQETAAFRSKHPASKSLFERAAVHYPGGVPQHWMLDWATPFPLSITRAEGATVTDADGLTYVDFCLGDGGALFGHSPAPVAQAIAEQASLGLTAMLPGADTAAVGELLAERFGLPFWQMTATASDANRAVIRWARAITRRPKLLIFDGCYHGQVDETFANMTADGCSPKPSLIGPTPGATADTLVIDFNDCTALEAALAGGDVALILTEPALTNTGMVLPQPGFLEAVQALARRSGTLVCLDETHTIATGPGGYAAGSDLEPDFLVVGKPIAGGLPAAVYGFTAAIEAAMRRIQAARPSGYSGIGTTLSGNLLAMAAMRACLCEVMTATSYRQMIGLAERLADRLTEAVSSRSLPWSVVRLGARVELVFSPQPPRTGAEARAALDEDLERALHLSLLNRGVILTPFHNMMLVSPATRGEDVERLALLMAEAFDIFTGTDEALA</sequence>
<dbReference type="Proteomes" id="UP000184485">
    <property type="component" value="Unassembled WGS sequence"/>
</dbReference>
<dbReference type="Pfam" id="PF00202">
    <property type="entry name" value="Aminotran_3"/>
    <property type="match status" value="1"/>
</dbReference>
<keyword evidence="5" id="KW-1185">Reference proteome</keyword>
<dbReference type="STRING" id="1122133.SAMN02745157_0650"/>
<dbReference type="Gene3D" id="3.40.640.10">
    <property type="entry name" value="Type I PLP-dependent aspartate aminotransferase-like (Major domain)"/>
    <property type="match status" value="1"/>
</dbReference>
<reference evidence="4 5" key="1">
    <citation type="submission" date="2016-11" db="EMBL/GenBank/DDBJ databases">
        <authorList>
            <person name="Jaros S."/>
            <person name="Januszkiewicz K."/>
            <person name="Wedrychowicz H."/>
        </authorList>
    </citation>
    <scope>NUCLEOTIDE SEQUENCE [LARGE SCALE GENOMIC DNA]</scope>
    <source>
        <strain evidence="4 5">DSM 19436</strain>
    </source>
</reference>
<dbReference type="PANTHER" id="PTHR43713:SF3">
    <property type="entry name" value="GLUTAMATE-1-SEMIALDEHYDE 2,1-AMINOMUTASE 1, CHLOROPLASTIC-RELATED"/>
    <property type="match status" value="1"/>
</dbReference>
<dbReference type="InterPro" id="IPR015422">
    <property type="entry name" value="PyrdxlP-dep_Trfase_small"/>
</dbReference>
<dbReference type="EMBL" id="FQUP01000001">
    <property type="protein sequence ID" value="SHE65855.1"/>
    <property type="molecule type" value="Genomic_DNA"/>
</dbReference>
<protein>
    <submittedName>
        <fullName evidence="4">Glutamate-1-semialdehyde 2,1-aminomutase</fullName>
    </submittedName>
</protein>
<evidence type="ECO:0000256" key="2">
    <source>
        <dbReference type="ARBA" id="ARBA00022898"/>
    </source>
</evidence>
<evidence type="ECO:0000313" key="5">
    <source>
        <dbReference type="Proteomes" id="UP000184485"/>
    </source>
</evidence>
<keyword evidence="2 3" id="KW-0663">Pyridoxal phosphate</keyword>
<evidence type="ECO:0000256" key="3">
    <source>
        <dbReference type="RuleBase" id="RU003560"/>
    </source>
</evidence>
<evidence type="ECO:0000256" key="1">
    <source>
        <dbReference type="ARBA" id="ARBA00001933"/>
    </source>
</evidence>